<dbReference type="InParanoid" id="A0A0P0VIN4"/>
<feature type="compositionally biased region" description="Gly residues" evidence="1">
    <location>
        <begin position="39"/>
        <end position="48"/>
    </location>
</feature>
<evidence type="ECO:0000313" key="3">
    <source>
        <dbReference type="Proteomes" id="UP000059680"/>
    </source>
</evidence>
<feature type="compositionally biased region" description="Gly residues" evidence="1">
    <location>
        <begin position="165"/>
        <end position="179"/>
    </location>
</feature>
<keyword evidence="3" id="KW-1185">Reference proteome</keyword>
<feature type="compositionally biased region" description="Basic residues" evidence="1">
    <location>
        <begin position="226"/>
        <end position="242"/>
    </location>
</feature>
<dbReference type="Proteomes" id="UP000059680">
    <property type="component" value="Chromosome 2"/>
</dbReference>
<protein>
    <submittedName>
        <fullName evidence="2">Os02g0458900 protein</fullName>
    </submittedName>
</protein>
<evidence type="ECO:0000256" key="1">
    <source>
        <dbReference type="SAM" id="MobiDB-lite"/>
    </source>
</evidence>
<organism evidence="2 3">
    <name type="scientific">Oryza sativa subsp. japonica</name>
    <name type="common">Rice</name>
    <dbReference type="NCBI Taxonomy" id="39947"/>
    <lineage>
        <taxon>Eukaryota</taxon>
        <taxon>Viridiplantae</taxon>
        <taxon>Streptophyta</taxon>
        <taxon>Embryophyta</taxon>
        <taxon>Tracheophyta</taxon>
        <taxon>Spermatophyta</taxon>
        <taxon>Magnoliopsida</taxon>
        <taxon>Liliopsida</taxon>
        <taxon>Poales</taxon>
        <taxon>Poaceae</taxon>
        <taxon>BOP clade</taxon>
        <taxon>Oryzoideae</taxon>
        <taxon>Oryzeae</taxon>
        <taxon>Oryzinae</taxon>
        <taxon>Oryza</taxon>
        <taxon>Oryza sativa</taxon>
    </lineage>
</organism>
<accession>A0A0P0VIN4</accession>
<proteinExistence type="predicted"/>
<dbReference type="eggNOG" id="ENOG502R5BD">
    <property type="taxonomic scope" value="Eukaryota"/>
</dbReference>
<dbReference type="Gramene" id="Os02t0458900-00">
    <property type="protein sequence ID" value="Os02t0458900-00"/>
    <property type="gene ID" value="Os02g0458900"/>
</dbReference>
<reference evidence="3" key="1">
    <citation type="journal article" date="2005" name="Nature">
        <title>The map-based sequence of the rice genome.</title>
        <authorList>
            <consortium name="International rice genome sequencing project (IRGSP)"/>
            <person name="Matsumoto T."/>
            <person name="Wu J."/>
            <person name="Kanamori H."/>
            <person name="Katayose Y."/>
            <person name="Fujisawa M."/>
            <person name="Namiki N."/>
            <person name="Mizuno H."/>
            <person name="Yamamoto K."/>
            <person name="Antonio B.A."/>
            <person name="Baba T."/>
            <person name="Sakata K."/>
            <person name="Nagamura Y."/>
            <person name="Aoki H."/>
            <person name="Arikawa K."/>
            <person name="Arita K."/>
            <person name="Bito T."/>
            <person name="Chiden Y."/>
            <person name="Fujitsuka N."/>
            <person name="Fukunaka R."/>
            <person name="Hamada M."/>
            <person name="Harada C."/>
            <person name="Hayashi A."/>
            <person name="Hijishita S."/>
            <person name="Honda M."/>
            <person name="Hosokawa S."/>
            <person name="Ichikawa Y."/>
            <person name="Idonuma A."/>
            <person name="Iijima M."/>
            <person name="Ikeda M."/>
            <person name="Ikeno M."/>
            <person name="Ito K."/>
            <person name="Ito S."/>
            <person name="Ito T."/>
            <person name="Ito Y."/>
            <person name="Ito Y."/>
            <person name="Iwabuchi A."/>
            <person name="Kamiya K."/>
            <person name="Karasawa W."/>
            <person name="Kurita K."/>
            <person name="Katagiri S."/>
            <person name="Kikuta A."/>
            <person name="Kobayashi H."/>
            <person name="Kobayashi N."/>
            <person name="Machita K."/>
            <person name="Maehara T."/>
            <person name="Masukawa M."/>
            <person name="Mizubayashi T."/>
            <person name="Mukai Y."/>
            <person name="Nagasaki H."/>
            <person name="Nagata Y."/>
            <person name="Naito S."/>
            <person name="Nakashima M."/>
            <person name="Nakama Y."/>
            <person name="Nakamichi Y."/>
            <person name="Nakamura M."/>
            <person name="Meguro A."/>
            <person name="Negishi M."/>
            <person name="Ohta I."/>
            <person name="Ohta T."/>
            <person name="Okamoto M."/>
            <person name="Ono N."/>
            <person name="Saji S."/>
            <person name="Sakaguchi M."/>
            <person name="Sakai K."/>
            <person name="Shibata M."/>
            <person name="Shimokawa T."/>
            <person name="Song J."/>
            <person name="Takazaki Y."/>
            <person name="Terasawa K."/>
            <person name="Tsugane M."/>
            <person name="Tsuji K."/>
            <person name="Ueda S."/>
            <person name="Waki K."/>
            <person name="Yamagata H."/>
            <person name="Yamamoto M."/>
            <person name="Yamamoto S."/>
            <person name="Yamane H."/>
            <person name="Yoshiki S."/>
            <person name="Yoshihara R."/>
            <person name="Yukawa K."/>
            <person name="Zhong H."/>
            <person name="Yano M."/>
            <person name="Yuan Q."/>
            <person name="Ouyang S."/>
            <person name="Liu J."/>
            <person name="Jones K.M."/>
            <person name="Gansberger K."/>
            <person name="Moffat K."/>
            <person name="Hill J."/>
            <person name="Bera J."/>
            <person name="Fadrosh D."/>
            <person name="Jin S."/>
            <person name="Johri S."/>
            <person name="Kim M."/>
            <person name="Overton L."/>
            <person name="Reardon M."/>
            <person name="Tsitrin T."/>
            <person name="Vuong H."/>
            <person name="Weaver B."/>
            <person name="Ciecko A."/>
            <person name="Tallon L."/>
            <person name="Jackson J."/>
            <person name="Pai G."/>
            <person name="Aken S.V."/>
            <person name="Utterback T."/>
            <person name="Reidmuller S."/>
            <person name="Feldblyum T."/>
            <person name="Hsiao J."/>
            <person name="Zismann V."/>
            <person name="Iobst S."/>
            <person name="de Vazeille A.R."/>
            <person name="Buell C.R."/>
            <person name="Ying K."/>
            <person name="Li Y."/>
            <person name="Lu T."/>
            <person name="Huang Y."/>
            <person name="Zhao Q."/>
            <person name="Feng Q."/>
            <person name="Zhang L."/>
            <person name="Zhu J."/>
            <person name="Weng Q."/>
            <person name="Mu J."/>
            <person name="Lu Y."/>
            <person name="Fan D."/>
            <person name="Liu Y."/>
            <person name="Guan J."/>
            <person name="Zhang Y."/>
            <person name="Yu S."/>
            <person name="Liu X."/>
            <person name="Zhang Y."/>
            <person name="Hong G."/>
            <person name="Han B."/>
            <person name="Choisne N."/>
            <person name="Demange N."/>
            <person name="Orjeda G."/>
            <person name="Samain S."/>
            <person name="Cattolico L."/>
            <person name="Pelletier E."/>
            <person name="Couloux A."/>
            <person name="Segurens B."/>
            <person name="Wincker P."/>
            <person name="D'Hont A."/>
            <person name="Scarpelli C."/>
            <person name="Weissenbach J."/>
            <person name="Salanoubat M."/>
            <person name="Quetier F."/>
            <person name="Yu Y."/>
            <person name="Kim H.R."/>
            <person name="Rambo T."/>
            <person name="Currie J."/>
            <person name="Collura K."/>
            <person name="Luo M."/>
            <person name="Yang T."/>
            <person name="Ammiraju J.S.S."/>
            <person name="Engler F."/>
            <person name="Soderlund C."/>
            <person name="Wing R.A."/>
            <person name="Palmer L.E."/>
            <person name="de la Bastide M."/>
            <person name="Spiegel L."/>
            <person name="Nascimento L."/>
            <person name="Zutavern T."/>
            <person name="O'Shaughnessy A."/>
            <person name="Dike S."/>
            <person name="Dedhia N."/>
            <person name="Preston R."/>
            <person name="Balija V."/>
            <person name="McCombie W.R."/>
            <person name="Chow T."/>
            <person name="Chen H."/>
            <person name="Chung M."/>
            <person name="Chen C."/>
            <person name="Shaw J."/>
            <person name="Wu H."/>
            <person name="Hsiao K."/>
            <person name="Chao Y."/>
            <person name="Chu M."/>
            <person name="Cheng C."/>
            <person name="Hour A."/>
            <person name="Lee P."/>
            <person name="Lin S."/>
            <person name="Lin Y."/>
            <person name="Liou J."/>
            <person name="Liu S."/>
            <person name="Hsing Y."/>
            <person name="Raghuvanshi S."/>
            <person name="Mohanty A."/>
            <person name="Bharti A.K."/>
            <person name="Gaur A."/>
            <person name="Gupta V."/>
            <person name="Kumar D."/>
            <person name="Ravi V."/>
            <person name="Vij S."/>
            <person name="Kapur A."/>
            <person name="Khurana P."/>
            <person name="Khurana P."/>
            <person name="Khurana J.P."/>
            <person name="Tyagi A.K."/>
            <person name="Gaikwad K."/>
            <person name="Singh A."/>
            <person name="Dalal V."/>
            <person name="Srivastava S."/>
            <person name="Dixit A."/>
            <person name="Pal A.K."/>
            <person name="Ghazi I.A."/>
            <person name="Yadav M."/>
            <person name="Pandit A."/>
            <person name="Bhargava A."/>
            <person name="Sureshbabu K."/>
            <person name="Batra K."/>
            <person name="Sharma T.R."/>
            <person name="Mohapatra T."/>
            <person name="Singh N.K."/>
            <person name="Messing J."/>
            <person name="Nelson A.B."/>
            <person name="Fuks G."/>
            <person name="Kavchok S."/>
            <person name="Keizer G."/>
            <person name="Linton E."/>
            <person name="Llaca V."/>
            <person name="Song R."/>
            <person name="Tanyolac B."/>
            <person name="Young S."/>
            <person name="Ho-Il K."/>
            <person name="Hahn J.H."/>
            <person name="Sangsakoo G."/>
            <person name="Vanavichit A."/>
            <person name="de Mattos Luiz.A.T."/>
            <person name="Zimmer P.D."/>
            <person name="Malone G."/>
            <person name="Dellagostin O."/>
            <person name="de Oliveira A.C."/>
            <person name="Bevan M."/>
            <person name="Bancroft I."/>
            <person name="Minx P."/>
            <person name="Cordum H."/>
            <person name="Wilson R."/>
            <person name="Cheng Z."/>
            <person name="Jin W."/>
            <person name="Jiang J."/>
            <person name="Leong S.A."/>
            <person name="Iwama H."/>
            <person name="Gojobori T."/>
            <person name="Itoh T."/>
            <person name="Niimura Y."/>
            <person name="Fujii Y."/>
            <person name="Habara T."/>
            <person name="Sakai H."/>
            <person name="Sato Y."/>
            <person name="Wilson G."/>
            <person name="Kumar K."/>
            <person name="McCouch S."/>
            <person name="Juretic N."/>
            <person name="Hoen D."/>
            <person name="Wright S."/>
            <person name="Bruskiewich R."/>
            <person name="Bureau T."/>
            <person name="Miyao A."/>
            <person name="Hirochika H."/>
            <person name="Nishikawa T."/>
            <person name="Kadowaki K."/>
            <person name="Sugiura M."/>
            <person name="Burr B."/>
            <person name="Sasaki T."/>
        </authorList>
    </citation>
    <scope>NUCLEOTIDE SEQUENCE [LARGE SCALE GENOMIC DNA]</scope>
    <source>
        <strain evidence="3">cv. Nipponbare</strain>
    </source>
</reference>
<feature type="region of interest" description="Disordered" evidence="1">
    <location>
        <begin position="162"/>
        <end position="285"/>
    </location>
</feature>
<evidence type="ECO:0000313" key="2">
    <source>
        <dbReference type="EMBL" id="BAS78536.1"/>
    </source>
</evidence>
<dbReference type="PANTHER" id="PTHR45642">
    <property type="entry name" value="GDSL ESTERASE/LIPASE EXL3"/>
    <property type="match status" value="1"/>
</dbReference>
<feature type="compositionally biased region" description="Basic residues" evidence="1">
    <location>
        <begin position="269"/>
        <end position="285"/>
    </location>
</feature>
<dbReference type="FunCoup" id="A0A0P0VIN4">
    <property type="interactions" value="347"/>
</dbReference>
<dbReference type="PANTHER" id="PTHR45642:SF62">
    <property type="entry name" value="OS02G0458900 PROTEIN"/>
    <property type="match status" value="1"/>
</dbReference>
<feature type="region of interest" description="Disordered" evidence="1">
    <location>
        <begin position="1"/>
        <end position="78"/>
    </location>
</feature>
<gene>
    <name evidence="2" type="ordered locus">Os02g0458900</name>
    <name evidence="2" type="ORF">OSNPB_020458900</name>
</gene>
<reference evidence="2 3" key="2">
    <citation type="journal article" date="2013" name="Plant Cell Physiol.">
        <title>Rice Annotation Project Database (RAP-DB): an integrative and interactive database for rice genomics.</title>
        <authorList>
            <person name="Sakai H."/>
            <person name="Lee S.S."/>
            <person name="Tanaka T."/>
            <person name="Numa H."/>
            <person name="Kim J."/>
            <person name="Kawahara Y."/>
            <person name="Wakimoto H."/>
            <person name="Yang C.C."/>
            <person name="Iwamoto M."/>
            <person name="Abe T."/>
            <person name="Yamada Y."/>
            <person name="Muto A."/>
            <person name="Inokuchi H."/>
            <person name="Ikemura T."/>
            <person name="Matsumoto T."/>
            <person name="Sasaki T."/>
            <person name="Itoh T."/>
        </authorList>
    </citation>
    <scope>NUCLEOTIDE SEQUENCE [LARGE SCALE GENOMIC DNA]</scope>
    <source>
        <strain evidence="3">cv. Nipponbare</strain>
    </source>
</reference>
<feature type="compositionally biased region" description="Basic and acidic residues" evidence="1">
    <location>
        <begin position="49"/>
        <end position="65"/>
    </location>
</feature>
<dbReference type="PaxDb" id="39947-A0A0P0VIN4"/>
<dbReference type="EMBL" id="AP014958">
    <property type="protein sequence ID" value="BAS78536.1"/>
    <property type="molecule type" value="Genomic_DNA"/>
</dbReference>
<dbReference type="STRING" id="39947.A0A0P0VIN4"/>
<feature type="non-terminal residue" evidence="2">
    <location>
        <position position="1"/>
    </location>
</feature>
<dbReference type="InterPro" id="IPR036514">
    <property type="entry name" value="SGNH_hydro_sf"/>
</dbReference>
<name>A0A0P0VIN4_ORYSJ</name>
<reference evidence="2 3" key="3">
    <citation type="journal article" date="2013" name="Rice">
        <title>Improvement of the Oryza sativa Nipponbare reference genome using next generation sequence and optical map data.</title>
        <authorList>
            <person name="Kawahara Y."/>
            <person name="de la Bastide M."/>
            <person name="Hamilton J.P."/>
            <person name="Kanamori H."/>
            <person name="McCombie W.R."/>
            <person name="Ouyang S."/>
            <person name="Schwartz D.C."/>
            <person name="Tanaka T."/>
            <person name="Wu J."/>
            <person name="Zhou S."/>
            <person name="Childs K.L."/>
            <person name="Davidson R.M."/>
            <person name="Lin H."/>
            <person name="Quesada-Ocampo L."/>
            <person name="Vaillancourt B."/>
            <person name="Sakai H."/>
            <person name="Lee S.S."/>
            <person name="Kim J."/>
            <person name="Numa H."/>
            <person name="Itoh T."/>
            <person name="Buell C.R."/>
            <person name="Matsumoto T."/>
        </authorList>
    </citation>
    <scope>NUCLEOTIDE SEQUENCE [LARGE SCALE GENOMIC DNA]</scope>
    <source>
        <strain evidence="3">cv. Nipponbare</strain>
    </source>
</reference>
<dbReference type="AlphaFoldDB" id="A0A0P0VIN4"/>
<dbReference type="InterPro" id="IPR050592">
    <property type="entry name" value="GDSL_lipolytic_enzyme"/>
</dbReference>
<sequence>LISPKKGYYTTDQHAGGVVGAAPPAARRHPPPPTPAAGADGGGGGAGDGGDRVRRLDGGRREQQRGADGGAEQLPALWPRLPGPPRHWALLQWPPRHRLLLRGLRPPPLRPGLPRPGLRHPGLRHRRLLRFRGLRPRRHHRRRLLGDPAVEASRLLPGVQAAAGGAPGRGGGGGGGVGCGVRHQHGHQRLHRELLRGDDAAVPAVRGGRVHRLPGGPRPWPPRGALRPRRAQGRLHGARRRGLPPAGPRPPHDVLRRGVQRRGQGLQRRAPRHDRRARRRPARRAAPLRRRLRLLRRHPRRPGTIPGFVKAEVGCCGTGTYEMGYTCSAWDARTCRDADRYVFWDAVHPTERANRIIAEYLFNTTFSHFL</sequence>
<dbReference type="Gene3D" id="3.40.50.1110">
    <property type="entry name" value="SGNH hydrolase"/>
    <property type="match status" value="1"/>
</dbReference>